<proteinExistence type="predicted"/>
<evidence type="ECO:0000259" key="4">
    <source>
        <dbReference type="PROSITE" id="PS51000"/>
    </source>
</evidence>
<accession>A0A3Q9QTD6</accession>
<dbReference type="AlphaFoldDB" id="A0A3Q9QTD6"/>
<dbReference type="InterPro" id="IPR036390">
    <property type="entry name" value="WH_DNA-bd_sf"/>
</dbReference>
<dbReference type="PANTHER" id="PTHR30363">
    <property type="entry name" value="HTH-TYPE TRANSCRIPTIONAL REGULATOR SRLR-RELATED"/>
    <property type="match status" value="1"/>
</dbReference>
<evidence type="ECO:0000313" key="5">
    <source>
        <dbReference type="EMBL" id="AZU62770.1"/>
    </source>
</evidence>
<keyword evidence="1" id="KW-0805">Transcription regulation</keyword>
<dbReference type="InterPro" id="IPR036388">
    <property type="entry name" value="WH-like_DNA-bd_sf"/>
</dbReference>
<dbReference type="PROSITE" id="PS51000">
    <property type="entry name" value="HTH_DEOR_2"/>
    <property type="match status" value="1"/>
</dbReference>
<keyword evidence="6" id="KW-1185">Reference proteome</keyword>
<dbReference type="InterPro" id="IPR001034">
    <property type="entry name" value="DeoR_HTH"/>
</dbReference>
<dbReference type="STRING" id="1193713.GCA_001636315_00166"/>
<evidence type="ECO:0000256" key="3">
    <source>
        <dbReference type="ARBA" id="ARBA00023163"/>
    </source>
</evidence>
<feature type="domain" description="HTH deoR-type" evidence="4">
    <location>
        <begin position="5"/>
        <end position="60"/>
    </location>
</feature>
<dbReference type="PRINTS" id="PR00037">
    <property type="entry name" value="HTHLACR"/>
</dbReference>
<dbReference type="GO" id="GO:0003677">
    <property type="term" value="F:DNA binding"/>
    <property type="evidence" value="ECO:0007669"/>
    <property type="project" value="UniProtKB-KW"/>
</dbReference>
<dbReference type="OrthoDB" id="9797223at2"/>
<evidence type="ECO:0000256" key="2">
    <source>
        <dbReference type="ARBA" id="ARBA00023125"/>
    </source>
</evidence>
<dbReference type="EMBL" id="CP022572">
    <property type="protein sequence ID" value="AZU62770.1"/>
    <property type="molecule type" value="Genomic_DNA"/>
</dbReference>
<gene>
    <name evidence="5" type="ORF">CHR53_16695</name>
</gene>
<dbReference type="PANTHER" id="PTHR30363:SF44">
    <property type="entry name" value="AGA OPERON TRANSCRIPTIONAL REPRESSOR-RELATED"/>
    <property type="match status" value="1"/>
</dbReference>
<dbReference type="Proteomes" id="UP000282892">
    <property type="component" value="Chromosome"/>
</dbReference>
<dbReference type="Pfam" id="PF00455">
    <property type="entry name" value="DeoRC"/>
    <property type="match status" value="1"/>
</dbReference>
<dbReference type="SUPFAM" id="SSF100950">
    <property type="entry name" value="NagB/RpiA/CoA transferase-like"/>
    <property type="match status" value="1"/>
</dbReference>
<dbReference type="PROSITE" id="PS00894">
    <property type="entry name" value="HTH_DEOR_1"/>
    <property type="match status" value="1"/>
</dbReference>
<dbReference type="Gene3D" id="3.40.50.1360">
    <property type="match status" value="1"/>
</dbReference>
<dbReference type="SMART" id="SM01134">
    <property type="entry name" value="DeoRC"/>
    <property type="match status" value="1"/>
</dbReference>
<keyword evidence="3" id="KW-0804">Transcription</keyword>
<dbReference type="GO" id="GO:0003700">
    <property type="term" value="F:DNA-binding transcription factor activity"/>
    <property type="evidence" value="ECO:0007669"/>
    <property type="project" value="InterPro"/>
</dbReference>
<evidence type="ECO:0000256" key="1">
    <source>
        <dbReference type="ARBA" id="ARBA00023015"/>
    </source>
</evidence>
<name>A0A3Q9QTD6_9BACI</name>
<organism evidence="5 6">
    <name type="scientific">Neobacillus mesonae</name>
    <dbReference type="NCBI Taxonomy" id="1193713"/>
    <lineage>
        <taxon>Bacteria</taxon>
        <taxon>Bacillati</taxon>
        <taxon>Bacillota</taxon>
        <taxon>Bacilli</taxon>
        <taxon>Bacillales</taxon>
        <taxon>Bacillaceae</taxon>
        <taxon>Neobacillus</taxon>
    </lineage>
</organism>
<dbReference type="Pfam" id="PF08220">
    <property type="entry name" value="HTH_DeoR"/>
    <property type="match status" value="1"/>
</dbReference>
<sequence>MSLLLNDRQQYILEQLEREKKVLVASLAQELGVAPETIRRDLDTLEKEKKLKRVHGGAVRYLQTNNEPHFIKKMNVRAKEKEAIGRKAAEFIQDGDTIMIDVGTTTIHIAKAITGVKDLTIVTNSLAAAEELNNRLESQEFDGKIIVLGGTTNPAQKSIVGALTCKMLESFRFDKLFLSCGGITTNNVSDYDFEECMVSTVMIERANQVFVLADSSKVDHESFYKICSLSTVDYIICDEEMPFSWKQKELDTMIQWISPGGEEHHEG</sequence>
<dbReference type="InterPro" id="IPR037171">
    <property type="entry name" value="NagB/RpiA_transferase-like"/>
</dbReference>
<protein>
    <submittedName>
        <fullName evidence="5">DeoR/GlpR transcriptional regulator</fullName>
    </submittedName>
</protein>
<dbReference type="InterPro" id="IPR014036">
    <property type="entry name" value="DeoR-like_C"/>
</dbReference>
<dbReference type="InterPro" id="IPR018356">
    <property type="entry name" value="Tscrpt_reg_HTH_DeoR_CS"/>
</dbReference>
<keyword evidence="2" id="KW-0238">DNA-binding</keyword>
<reference evidence="5 6" key="1">
    <citation type="submission" date="2017-07" db="EMBL/GenBank/DDBJ databases">
        <title>The complete genome sequence of Bacillus mesonae strain H20-5, an efficient strain improving plant abiotic stress resistance.</title>
        <authorList>
            <person name="Kim S.Y."/>
            <person name="Song H."/>
            <person name="Sang M.K."/>
            <person name="Weon H.-Y."/>
            <person name="Song J."/>
        </authorList>
    </citation>
    <scope>NUCLEOTIDE SEQUENCE [LARGE SCALE GENOMIC DNA]</scope>
    <source>
        <strain evidence="5 6">H20-5</strain>
    </source>
</reference>
<dbReference type="Gene3D" id="1.10.10.10">
    <property type="entry name" value="Winged helix-like DNA-binding domain superfamily/Winged helix DNA-binding domain"/>
    <property type="match status" value="1"/>
</dbReference>
<dbReference type="InterPro" id="IPR050313">
    <property type="entry name" value="Carb_Metab_HTH_regulators"/>
</dbReference>
<evidence type="ECO:0000313" key="6">
    <source>
        <dbReference type="Proteomes" id="UP000282892"/>
    </source>
</evidence>
<dbReference type="SMART" id="SM00420">
    <property type="entry name" value="HTH_DEOR"/>
    <property type="match status" value="1"/>
</dbReference>
<dbReference type="KEGG" id="nmk:CHR53_16695"/>
<dbReference type="RefSeq" id="WP_066383627.1">
    <property type="nucleotide sequence ID" value="NZ_CP022572.1"/>
</dbReference>
<dbReference type="SUPFAM" id="SSF46785">
    <property type="entry name" value="Winged helix' DNA-binding domain"/>
    <property type="match status" value="1"/>
</dbReference>